<dbReference type="InterPro" id="IPR049312">
    <property type="entry name" value="GIDA_C_N"/>
</dbReference>
<gene>
    <name evidence="6" type="ORF">KFE25_008063</name>
</gene>
<comment type="similarity">
    <text evidence="2">Belongs to the MnmG family.</text>
</comment>
<dbReference type="OMA" id="CNPAMGG"/>
<reference evidence="6" key="1">
    <citation type="submission" date="2021-05" db="EMBL/GenBank/DDBJ databases">
        <title>The genome of the haptophyte Pavlova lutheri (Diacronema luteri, Pavlovales) - a model for lipid biosynthesis in eukaryotic algae.</title>
        <authorList>
            <person name="Hulatt C.J."/>
            <person name="Posewitz M.C."/>
        </authorList>
    </citation>
    <scope>NUCLEOTIDE SEQUENCE</scope>
    <source>
        <strain evidence="6">NIVA-4/92</strain>
    </source>
</reference>
<accession>A0A8J5XUA8</accession>
<dbReference type="OrthoDB" id="3329at2759"/>
<dbReference type="Proteomes" id="UP000751190">
    <property type="component" value="Unassembled WGS sequence"/>
</dbReference>
<dbReference type="PRINTS" id="PR00411">
    <property type="entry name" value="PNDRDTASEI"/>
</dbReference>
<keyword evidence="7" id="KW-1185">Reference proteome</keyword>
<dbReference type="Gene3D" id="3.50.50.60">
    <property type="entry name" value="FAD/NAD(P)-binding domain"/>
    <property type="match status" value="2"/>
</dbReference>
<dbReference type="PANTHER" id="PTHR11806:SF0">
    <property type="entry name" value="PROTEIN MTO1 HOMOLOG, MITOCHONDRIAL"/>
    <property type="match status" value="1"/>
</dbReference>
<protein>
    <recommendedName>
        <fullName evidence="5">tRNA uridine 5-carboxymethylaminomethyl modification enzyme C-terminal subdomain domain-containing protein</fullName>
    </recommendedName>
</protein>
<dbReference type="Pfam" id="PF13932">
    <property type="entry name" value="SAM_GIDA_C"/>
    <property type="match status" value="1"/>
</dbReference>
<dbReference type="PROSITE" id="PS01281">
    <property type="entry name" value="GIDA_2"/>
    <property type="match status" value="1"/>
</dbReference>
<dbReference type="InterPro" id="IPR036188">
    <property type="entry name" value="FAD/NAD-bd_sf"/>
</dbReference>
<evidence type="ECO:0000256" key="1">
    <source>
        <dbReference type="ARBA" id="ARBA00001974"/>
    </source>
</evidence>
<evidence type="ECO:0000313" key="7">
    <source>
        <dbReference type="Proteomes" id="UP000751190"/>
    </source>
</evidence>
<feature type="domain" description="tRNA uridine 5-carboxymethylaminomethyl modification enzyme C-terminal subdomain" evidence="5">
    <location>
        <begin position="568"/>
        <end position="641"/>
    </location>
</feature>
<dbReference type="FunFam" id="3.50.50.60:FF:000002">
    <property type="entry name" value="tRNA uridine 5-carboxymethylaminomethyl modification enzyme MnmG"/>
    <property type="match status" value="1"/>
</dbReference>
<dbReference type="InterPro" id="IPR047001">
    <property type="entry name" value="MnmG_C_subdom"/>
</dbReference>
<dbReference type="InterPro" id="IPR044920">
    <property type="entry name" value="MnmG_C_subdom_sf"/>
</dbReference>
<dbReference type="GO" id="GO:0005829">
    <property type="term" value="C:cytosol"/>
    <property type="evidence" value="ECO:0007669"/>
    <property type="project" value="TreeGrafter"/>
</dbReference>
<dbReference type="Pfam" id="PF21680">
    <property type="entry name" value="GIDA_C_1st"/>
    <property type="match status" value="1"/>
</dbReference>
<comment type="cofactor">
    <cofactor evidence="1">
        <name>FAD</name>
        <dbReference type="ChEBI" id="CHEBI:57692"/>
    </cofactor>
</comment>
<dbReference type="Pfam" id="PF01134">
    <property type="entry name" value="GIDA"/>
    <property type="match status" value="1"/>
</dbReference>
<dbReference type="HAMAP" id="MF_00129">
    <property type="entry name" value="MnmG_GidA"/>
    <property type="match status" value="1"/>
</dbReference>
<dbReference type="GO" id="GO:0050660">
    <property type="term" value="F:flavin adenine dinucleotide binding"/>
    <property type="evidence" value="ECO:0007669"/>
    <property type="project" value="InterPro"/>
</dbReference>
<dbReference type="AlphaFoldDB" id="A0A8J5XUA8"/>
<name>A0A8J5XUA8_DIALT</name>
<evidence type="ECO:0000256" key="4">
    <source>
        <dbReference type="ARBA" id="ARBA00022827"/>
    </source>
</evidence>
<keyword evidence="3" id="KW-0285">Flavoprotein</keyword>
<evidence type="ECO:0000256" key="2">
    <source>
        <dbReference type="ARBA" id="ARBA00007653"/>
    </source>
</evidence>
<dbReference type="InterPro" id="IPR004416">
    <property type="entry name" value="MnmG"/>
</dbReference>
<proteinExistence type="inferred from homology"/>
<dbReference type="PANTHER" id="PTHR11806">
    <property type="entry name" value="GLUCOSE INHIBITED DIVISION PROTEIN A"/>
    <property type="match status" value="1"/>
</dbReference>
<dbReference type="NCBIfam" id="TIGR00136">
    <property type="entry name" value="mnmG_gidA"/>
    <property type="match status" value="1"/>
</dbReference>
<dbReference type="SUPFAM" id="SSF51905">
    <property type="entry name" value="FAD/NAD(P)-binding domain"/>
    <property type="match status" value="1"/>
</dbReference>
<dbReference type="InterPro" id="IPR002218">
    <property type="entry name" value="MnmG-rel"/>
</dbReference>
<dbReference type="EMBL" id="JAGTXO010000007">
    <property type="protein sequence ID" value="KAG8466684.1"/>
    <property type="molecule type" value="Genomic_DNA"/>
</dbReference>
<sequence>MRGRRALCTAAKRFDVVVVGGGHAGCEAAAAACRVGARTLLITQRLDTIGVMSCNPSIGGVGKGTLVREVDALGGLMGRVADEAGIQFRVLNRSKGEAVWGPRCQADRVLYQRAMRAFVTRELGPRFDLLEASVGDLELEPATSLGGPPRLSGVRLADGRLVSAASVVITTGTFLRGRLLLGDSATDGGRLGERPSGAIARTFERLGVQLARLKTGTPPRLDGRTIDWSRLAPQHGDSPPEPFSFLNASVRNADSQLSCHMAFTTDETHRIVRDAQHLAPPYEGAEPRYCPSIDSKVRRFPDKQRHQVWLEPEGYAAHTSVVYPNGISTALPLAVQTALVRSIGGLERCELVQPGYAVEYDFVLPTQLEHTLHLRSARGIFLAGQINGTTGYEEAAAQGVLAGANAALWSAGRSPFVLGREEALVGVLVDDLVTKGVTEPYRMFTSRAESRLSVRADNADLRLTERALAAGVLDAAGDAARVAAVRARARALREAEAALRAISCSPDHWATYGLAVSRNGVPRTGWDVLSSVGTAAGGAAALLTRMREAGFALPELSPPIERQLAIVARYDPYIRRQHVHSADLLARGNRLPLPVDLDYGSLHGELSNEERERLAKARPSTIGAAACLEGVTATGLAVLLRHAKRAESAAATAAG</sequence>
<dbReference type="InterPro" id="IPR026904">
    <property type="entry name" value="MnmG_C"/>
</dbReference>
<comment type="caution">
    <text evidence="6">The sequence shown here is derived from an EMBL/GenBank/DDBJ whole genome shotgun (WGS) entry which is preliminary data.</text>
</comment>
<evidence type="ECO:0000313" key="6">
    <source>
        <dbReference type="EMBL" id="KAG8466684.1"/>
    </source>
</evidence>
<dbReference type="GO" id="GO:0030488">
    <property type="term" value="P:tRNA methylation"/>
    <property type="evidence" value="ECO:0007669"/>
    <property type="project" value="TreeGrafter"/>
</dbReference>
<dbReference type="InterPro" id="IPR020595">
    <property type="entry name" value="MnmG-rel_CS"/>
</dbReference>
<dbReference type="FunFam" id="3.50.50.60:FF:000082">
    <property type="entry name" value="protein MTO1 homolog, mitochondrial isoform X1"/>
    <property type="match status" value="1"/>
</dbReference>
<evidence type="ECO:0000259" key="5">
    <source>
        <dbReference type="SMART" id="SM01228"/>
    </source>
</evidence>
<organism evidence="6 7">
    <name type="scientific">Diacronema lutheri</name>
    <name type="common">Unicellular marine alga</name>
    <name type="synonym">Monochrysis lutheri</name>
    <dbReference type="NCBI Taxonomy" id="2081491"/>
    <lineage>
        <taxon>Eukaryota</taxon>
        <taxon>Haptista</taxon>
        <taxon>Haptophyta</taxon>
        <taxon>Pavlovophyceae</taxon>
        <taxon>Pavlovales</taxon>
        <taxon>Pavlovaceae</taxon>
        <taxon>Diacronema</taxon>
    </lineage>
</organism>
<keyword evidence="4" id="KW-0274">FAD</keyword>
<evidence type="ECO:0000256" key="3">
    <source>
        <dbReference type="ARBA" id="ARBA00022630"/>
    </source>
</evidence>
<dbReference type="SMART" id="SM01228">
    <property type="entry name" value="GIDA_assoc_3"/>
    <property type="match status" value="1"/>
</dbReference>
<dbReference type="Gene3D" id="1.10.150.570">
    <property type="entry name" value="GidA associated domain, C-terminal subdomain"/>
    <property type="match status" value="1"/>
</dbReference>
<dbReference type="InterPro" id="IPR040131">
    <property type="entry name" value="MnmG_N"/>
</dbReference>
<dbReference type="GO" id="GO:0002098">
    <property type="term" value="P:tRNA wobble uridine modification"/>
    <property type="evidence" value="ECO:0007669"/>
    <property type="project" value="InterPro"/>
</dbReference>